<protein>
    <submittedName>
        <fullName evidence="4">Acyl-CoA dehydrogenase family protein</fullName>
    </submittedName>
</protein>
<dbReference type="PIRSF" id="PIRSF016578">
    <property type="entry name" value="HsaA"/>
    <property type="match status" value="1"/>
</dbReference>
<gene>
    <name evidence="4" type="ORF">ACFOLH_10580</name>
</gene>
<evidence type="ECO:0000256" key="1">
    <source>
        <dbReference type="ARBA" id="ARBA00023002"/>
    </source>
</evidence>
<proteinExistence type="predicted"/>
<accession>A0ABV7WH82</accession>
<dbReference type="SUPFAM" id="SSF56645">
    <property type="entry name" value="Acyl-CoA dehydrogenase NM domain-like"/>
    <property type="match status" value="1"/>
</dbReference>
<dbReference type="InterPro" id="IPR037069">
    <property type="entry name" value="AcylCoA_DH/ox_N_sf"/>
</dbReference>
<dbReference type="InterPro" id="IPR036250">
    <property type="entry name" value="AcylCo_DH-like_C"/>
</dbReference>
<dbReference type="InterPro" id="IPR050741">
    <property type="entry name" value="Acyl-CoA_dehydrogenase"/>
</dbReference>
<dbReference type="InterPro" id="IPR046373">
    <property type="entry name" value="Acyl-CoA_Oxase/DH_mid-dom_sf"/>
</dbReference>
<name>A0ABV7WH82_9MICO</name>
<evidence type="ECO:0000259" key="3">
    <source>
        <dbReference type="Pfam" id="PF08028"/>
    </source>
</evidence>
<dbReference type="InterPro" id="IPR013107">
    <property type="entry name" value="Acyl-CoA_DH_C"/>
</dbReference>
<dbReference type="PANTHER" id="PTHR48083">
    <property type="entry name" value="MEDIUM-CHAIN SPECIFIC ACYL-COA DEHYDROGENASE, MITOCHONDRIAL-RELATED"/>
    <property type="match status" value="1"/>
</dbReference>
<evidence type="ECO:0000256" key="2">
    <source>
        <dbReference type="SAM" id="MobiDB-lite"/>
    </source>
</evidence>
<dbReference type="Proteomes" id="UP001595685">
    <property type="component" value="Unassembled WGS sequence"/>
</dbReference>
<dbReference type="RefSeq" id="WP_340291377.1">
    <property type="nucleotide sequence ID" value="NZ_JBBEOI010000038.1"/>
</dbReference>
<keyword evidence="1" id="KW-0560">Oxidoreductase</keyword>
<feature type="compositionally biased region" description="Low complexity" evidence="2">
    <location>
        <begin position="380"/>
        <end position="392"/>
    </location>
</feature>
<dbReference type="PANTHER" id="PTHR48083:SF19">
    <property type="entry name" value="FLAVIN-DEPENDENT MONOOXYGENASE, OXYGENASE SUBUNIT HSAA"/>
    <property type="match status" value="1"/>
</dbReference>
<dbReference type="Pfam" id="PF08028">
    <property type="entry name" value="Acyl-CoA_dh_2"/>
    <property type="match status" value="1"/>
</dbReference>
<feature type="domain" description="Acyl-CoA dehydrogenase C-terminal" evidence="3">
    <location>
        <begin position="229"/>
        <end position="357"/>
    </location>
</feature>
<organism evidence="4 5">
    <name type="scientific">Aquipuribacter hungaricus</name>
    <dbReference type="NCBI Taxonomy" id="545624"/>
    <lineage>
        <taxon>Bacteria</taxon>
        <taxon>Bacillati</taxon>
        <taxon>Actinomycetota</taxon>
        <taxon>Actinomycetes</taxon>
        <taxon>Micrococcales</taxon>
        <taxon>Intrasporangiaceae</taxon>
        <taxon>Aquipuribacter</taxon>
    </lineage>
</organism>
<evidence type="ECO:0000313" key="5">
    <source>
        <dbReference type="Proteomes" id="UP001595685"/>
    </source>
</evidence>
<dbReference type="SUPFAM" id="SSF47203">
    <property type="entry name" value="Acyl-CoA dehydrogenase C-terminal domain-like"/>
    <property type="match status" value="1"/>
</dbReference>
<reference evidence="5" key="1">
    <citation type="journal article" date="2019" name="Int. J. Syst. Evol. Microbiol.">
        <title>The Global Catalogue of Microorganisms (GCM) 10K type strain sequencing project: providing services to taxonomists for standard genome sequencing and annotation.</title>
        <authorList>
            <consortium name="The Broad Institute Genomics Platform"/>
            <consortium name="The Broad Institute Genome Sequencing Center for Infectious Disease"/>
            <person name="Wu L."/>
            <person name="Ma J."/>
        </authorList>
    </citation>
    <scope>NUCLEOTIDE SEQUENCE [LARGE SCALE GENOMIC DNA]</scope>
    <source>
        <strain evidence="5">NCAIM B.02333</strain>
    </source>
</reference>
<dbReference type="Gene3D" id="1.20.140.10">
    <property type="entry name" value="Butyryl-CoA Dehydrogenase, subunit A, domain 3"/>
    <property type="match status" value="1"/>
</dbReference>
<comment type="caution">
    <text evidence="4">The sequence shown here is derived from an EMBL/GenBank/DDBJ whole genome shotgun (WGS) entry which is preliminary data.</text>
</comment>
<dbReference type="EMBL" id="JBHRWW010000006">
    <property type="protein sequence ID" value="MFC3688787.1"/>
    <property type="molecule type" value="Genomic_DNA"/>
</dbReference>
<feature type="region of interest" description="Disordered" evidence="2">
    <location>
        <begin position="380"/>
        <end position="404"/>
    </location>
</feature>
<keyword evidence="5" id="KW-1185">Reference proteome</keyword>
<dbReference type="Gene3D" id="2.40.110.10">
    <property type="entry name" value="Butyryl-CoA Dehydrogenase, subunit A, domain 2"/>
    <property type="match status" value="1"/>
</dbReference>
<evidence type="ECO:0000313" key="4">
    <source>
        <dbReference type="EMBL" id="MFC3688787.1"/>
    </source>
</evidence>
<sequence>MSGSSTAFDGLLASVREGAVRREADRTLLFDEVRALTDLRFGAARLPVEAGGEGIGLEELVSRLVRLSAADASLGHLWRGHVAFVEGLLLDAGSSGGVDARWAQRLAAGAMVGNAQSERQETTTLTTRLHRVDGRLLLSGTKYYTTGSIYADWVHLAALYGDERVLVTVAADHPGVRPVDDWDGFGQLLTGSGTTTFDAVPVDPRDVSAPGVETVRWQYLGSVFQLALLAVVAGIAQRALEDTVDFVRPRRRTFAVAGESSPREDPLVQHVVGELSAAASTARRVVLSLARDLDAARRAGEDLQPLQLEVYRAQRTVPQLVLEATSSLFEVGGASALSRGLGLDRHWRNARTVASHNPVAQRTRAVGRYELLGILPEPSAAGAPAAEDQQASSLAVAAPGPGRL</sequence>
<dbReference type="Gene3D" id="1.10.540.10">
    <property type="entry name" value="Acyl-CoA dehydrogenase/oxidase, N-terminal domain"/>
    <property type="match status" value="1"/>
</dbReference>
<dbReference type="InterPro" id="IPR009100">
    <property type="entry name" value="AcylCoA_DH/oxidase_NM_dom_sf"/>
</dbReference>